<feature type="non-terminal residue" evidence="2">
    <location>
        <position position="213"/>
    </location>
</feature>
<feature type="non-terminal residue" evidence="2">
    <location>
        <position position="1"/>
    </location>
</feature>
<keyword evidence="3" id="KW-1185">Reference proteome</keyword>
<feature type="transmembrane region" description="Helical" evidence="1">
    <location>
        <begin position="69"/>
        <end position="91"/>
    </location>
</feature>
<evidence type="ECO:0000313" key="3">
    <source>
        <dbReference type="Proteomes" id="UP000265618"/>
    </source>
</evidence>
<feature type="transmembrane region" description="Helical" evidence="1">
    <location>
        <begin position="30"/>
        <end position="49"/>
    </location>
</feature>
<comment type="caution">
    <text evidence="2">The sequence shown here is derived from an EMBL/GenBank/DDBJ whole genome shotgun (WGS) entry which is preliminary data.</text>
</comment>
<evidence type="ECO:0000313" key="2">
    <source>
        <dbReference type="EMBL" id="GIQ89824.1"/>
    </source>
</evidence>
<dbReference type="Proteomes" id="UP000265618">
    <property type="component" value="Unassembled WGS sequence"/>
</dbReference>
<dbReference type="AlphaFoldDB" id="A0A9K3D9F9"/>
<keyword evidence="1" id="KW-0472">Membrane</keyword>
<name>A0A9K3D9F9_9EUKA</name>
<keyword evidence="1" id="KW-0812">Transmembrane</keyword>
<keyword evidence="1" id="KW-1133">Transmembrane helix</keyword>
<gene>
    <name evidence="2" type="ORF">KIPB_012408</name>
</gene>
<protein>
    <submittedName>
        <fullName evidence="2">Uncharacterized protein</fullName>
    </submittedName>
</protein>
<dbReference type="EMBL" id="BDIP01005472">
    <property type="protein sequence ID" value="GIQ89824.1"/>
    <property type="molecule type" value="Genomic_DNA"/>
</dbReference>
<reference evidence="2 3" key="1">
    <citation type="journal article" date="2018" name="PLoS ONE">
        <title>The draft genome of Kipferlia bialata reveals reductive genome evolution in fornicate parasites.</title>
        <authorList>
            <person name="Tanifuji G."/>
            <person name="Takabayashi S."/>
            <person name="Kume K."/>
            <person name="Takagi M."/>
            <person name="Nakayama T."/>
            <person name="Kamikawa R."/>
            <person name="Inagaki Y."/>
            <person name="Hashimoto T."/>
        </authorList>
    </citation>
    <scope>NUCLEOTIDE SEQUENCE [LARGE SCALE GENOMIC DNA]</scope>
    <source>
        <strain evidence="2">NY0173</strain>
    </source>
</reference>
<organism evidence="2 3">
    <name type="scientific">Kipferlia bialata</name>
    <dbReference type="NCBI Taxonomy" id="797122"/>
    <lineage>
        <taxon>Eukaryota</taxon>
        <taxon>Metamonada</taxon>
        <taxon>Carpediemonas-like organisms</taxon>
        <taxon>Kipferlia</taxon>
    </lineage>
</organism>
<proteinExistence type="predicted"/>
<accession>A0A9K3D9F9</accession>
<evidence type="ECO:0000256" key="1">
    <source>
        <dbReference type="SAM" id="Phobius"/>
    </source>
</evidence>
<sequence length="213" mass="22949">TADAVAVTLSTSCSHPNKPVWRKGLPAQPLFVALGIVYAAAFLVFAILYDVADAGTQAAEDYQYCASSYLGWAIAIMVCWGLIILTVKVFMPNFMVRAAVRRIPESQLAKVLVPDAASGLCVHEVVQAAPLDGAVLAYGRFDEKYDGVTVSDIESNLAAAGTDVSKLSLYQGHPFLYPTVASDSVSSVFWNTKDKYGLDTLIRAANEFHRVLP</sequence>